<dbReference type="AlphaFoldDB" id="C3XV92"/>
<name>C3XV92_BRAFL</name>
<accession>C3XV92</accession>
<dbReference type="EMBL" id="GG666468">
    <property type="protein sequence ID" value="EEN68018.1"/>
    <property type="molecule type" value="Genomic_DNA"/>
</dbReference>
<gene>
    <name evidence="2" type="ORF">BRAFLDRAFT_86968</name>
</gene>
<keyword evidence="1" id="KW-0812">Transmembrane</keyword>
<evidence type="ECO:0000313" key="2">
    <source>
        <dbReference type="EMBL" id="EEN68018.1"/>
    </source>
</evidence>
<feature type="transmembrane region" description="Helical" evidence="1">
    <location>
        <begin position="90"/>
        <end position="110"/>
    </location>
</feature>
<protein>
    <submittedName>
        <fullName evidence="2">Uncharacterized protein</fullName>
    </submittedName>
</protein>
<dbReference type="InParanoid" id="C3XV92"/>
<reference evidence="2" key="1">
    <citation type="journal article" date="2008" name="Nature">
        <title>The amphioxus genome and the evolution of the chordate karyotype.</title>
        <authorList>
            <consortium name="US DOE Joint Genome Institute (JGI-PGF)"/>
            <person name="Putnam N.H."/>
            <person name="Butts T."/>
            <person name="Ferrier D.E.K."/>
            <person name="Furlong R.F."/>
            <person name="Hellsten U."/>
            <person name="Kawashima T."/>
            <person name="Robinson-Rechavi M."/>
            <person name="Shoguchi E."/>
            <person name="Terry A."/>
            <person name="Yu J.-K."/>
            <person name="Benito-Gutierrez E.L."/>
            <person name="Dubchak I."/>
            <person name="Garcia-Fernandez J."/>
            <person name="Gibson-Brown J.J."/>
            <person name="Grigoriev I.V."/>
            <person name="Horton A.C."/>
            <person name="de Jong P.J."/>
            <person name="Jurka J."/>
            <person name="Kapitonov V.V."/>
            <person name="Kohara Y."/>
            <person name="Kuroki Y."/>
            <person name="Lindquist E."/>
            <person name="Lucas S."/>
            <person name="Osoegawa K."/>
            <person name="Pennacchio L.A."/>
            <person name="Salamov A.A."/>
            <person name="Satou Y."/>
            <person name="Sauka-Spengler T."/>
            <person name="Schmutz J."/>
            <person name="Shin-I T."/>
            <person name="Toyoda A."/>
            <person name="Bronner-Fraser M."/>
            <person name="Fujiyama A."/>
            <person name="Holland L.Z."/>
            <person name="Holland P.W.H."/>
            <person name="Satoh N."/>
            <person name="Rokhsar D.S."/>
        </authorList>
    </citation>
    <scope>NUCLEOTIDE SEQUENCE [LARGE SCALE GENOMIC DNA]</scope>
    <source>
        <strain evidence="2">S238N-H82</strain>
        <tissue evidence="2">Testes</tissue>
    </source>
</reference>
<keyword evidence="1" id="KW-0472">Membrane</keyword>
<sequence>MSLSTQQGDDKDNNILVAKVDNARNISNILNAIHFRDCPHLRPASRPRIRALQCCPSSPATFSGVPNKAARSVLTFRRSRDYTWGATMGFYVRCLILLLGVLAVSSLPGIQNSDRVRRSLTEDELLRELSALDEALKDGLEHGKRDNVSTILWLVTPETGKFS</sequence>
<evidence type="ECO:0000256" key="1">
    <source>
        <dbReference type="SAM" id="Phobius"/>
    </source>
</evidence>
<keyword evidence="1" id="KW-1133">Transmembrane helix</keyword>
<organism>
    <name type="scientific">Branchiostoma floridae</name>
    <name type="common">Florida lancelet</name>
    <name type="synonym">Amphioxus</name>
    <dbReference type="NCBI Taxonomy" id="7739"/>
    <lineage>
        <taxon>Eukaryota</taxon>
        <taxon>Metazoa</taxon>
        <taxon>Chordata</taxon>
        <taxon>Cephalochordata</taxon>
        <taxon>Leptocardii</taxon>
        <taxon>Amphioxiformes</taxon>
        <taxon>Branchiostomatidae</taxon>
        <taxon>Branchiostoma</taxon>
    </lineage>
</organism>
<proteinExistence type="predicted"/>